<name>A0A1F5ZHF5_9BACT</name>
<gene>
    <name evidence="5" type="ORF">A2Z00_05300</name>
</gene>
<dbReference type="GO" id="GO:0016757">
    <property type="term" value="F:glycosyltransferase activity"/>
    <property type="evidence" value="ECO:0007669"/>
    <property type="project" value="UniProtKB-KW"/>
</dbReference>
<evidence type="ECO:0000313" key="5">
    <source>
        <dbReference type="EMBL" id="OGG11754.1"/>
    </source>
</evidence>
<comment type="caution">
    <text evidence="5">The sequence shown here is derived from an EMBL/GenBank/DDBJ whole genome shotgun (WGS) entry which is preliminary data.</text>
</comment>
<protein>
    <recommendedName>
        <fullName evidence="4">Glycosyltransferase 2-like domain-containing protein</fullName>
    </recommendedName>
</protein>
<dbReference type="InterPro" id="IPR029044">
    <property type="entry name" value="Nucleotide-diphossugar_trans"/>
</dbReference>
<keyword evidence="3" id="KW-0808">Transferase</keyword>
<sequence length="322" mass="37077">MQRKPIKRQTRISVIIVTRNRHRQLIDCLQTLHSSTSKYFDLIVIDQSDKTEETEDLQSQLAQFPSAVYVKSGQRGKSKGLNIAIQSSRAPILAFTDDDCLVDKHWLSSLSEVFYEHPDVVGVFGRTLPFKPAFHMGRVCPAFFDKSGSHNIVDPQKDLGYIGYGNNMAFRKSVFKSLGAFRWWLGPGSIGSNGEDVELAIRCLIHNQALRYESRALVYHNRWITPLEYRIQDLSYVCGEAACYGYYALLGYEFAKYLYIYTFRLEIKHIILLVRHLRVRVLREVASLFFWFCVKLFARLRGTLVAIYGVTVDTKNTFFVEA</sequence>
<dbReference type="EMBL" id="MFIZ01000016">
    <property type="protein sequence ID" value="OGG11754.1"/>
    <property type="molecule type" value="Genomic_DNA"/>
</dbReference>
<proteinExistence type="inferred from homology"/>
<dbReference type="Pfam" id="PF00535">
    <property type="entry name" value="Glycos_transf_2"/>
    <property type="match status" value="1"/>
</dbReference>
<feature type="domain" description="Glycosyltransferase 2-like" evidence="4">
    <location>
        <begin position="13"/>
        <end position="178"/>
    </location>
</feature>
<organism evidence="5 6">
    <name type="scientific">Candidatus Gottesmanbacteria bacterium RBG_13_45_10</name>
    <dbReference type="NCBI Taxonomy" id="1798370"/>
    <lineage>
        <taxon>Bacteria</taxon>
        <taxon>Candidatus Gottesmaniibacteriota</taxon>
    </lineage>
</organism>
<evidence type="ECO:0000259" key="4">
    <source>
        <dbReference type="Pfam" id="PF00535"/>
    </source>
</evidence>
<evidence type="ECO:0000256" key="1">
    <source>
        <dbReference type="ARBA" id="ARBA00006739"/>
    </source>
</evidence>
<accession>A0A1F5ZHF5</accession>
<dbReference type="PANTHER" id="PTHR43179">
    <property type="entry name" value="RHAMNOSYLTRANSFERASE WBBL"/>
    <property type="match status" value="1"/>
</dbReference>
<dbReference type="AlphaFoldDB" id="A0A1F5ZHF5"/>
<dbReference type="STRING" id="1798370.A2Z00_05300"/>
<keyword evidence="2" id="KW-0328">Glycosyltransferase</keyword>
<evidence type="ECO:0000313" key="6">
    <source>
        <dbReference type="Proteomes" id="UP000177268"/>
    </source>
</evidence>
<evidence type="ECO:0000256" key="2">
    <source>
        <dbReference type="ARBA" id="ARBA00022676"/>
    </source>
</evidence>
<reference evidence="5 6" key="1">
    <citation type="journal article" date="2016" name="Nat. Commun.">
        <title>Thousands of microbial genomes shed light on interconnected biogeochemical processes in an aquifer system.</title>
        <authorList>
            <person name="Anantharaman K."/>
            <person name="Brown C.T."/>
            <person name="Hug L.A."/>
            <person name="Sharon I."/>
            <person name="Castelle C.J."/>
            <person name="Probst A.J."/>
            <person name="Thomas B.C."/>
            <person name="Singh A."/>
            <person name="Wilkins M.J."/>
            <person name="Karaoz U."/>
            <person name="Brodie E.L."/>
            <person name="Williams K.H."/>
            <person name="Hubbard S.S."/>
            <person name="Banfield J.F."/>
        </authorList>
    </citation>
    <scope>NUCLEOTIDE SEQUENCE [LARGE SCALE GENOMIC DNA]</scope>
</reference>
<evidence type="ECO:0000256" key="3">
    <source>
        <dbReference type="ARBA" id="ARBA00022679"/>
    </source>
</evidence>
<dbReference type="Proteomes" id="UP000177268">
    <property type="component" value="Unassembled WGS sequence"/>
</dbReference>
<dbReference type="PANTHER" id="PTHR43179:SF12">
    <property type="entry name" value="GALACTOFURANOSYLTRANSFERASE GLFT2"/>
    <property type="match status" value="1"/>
</dbReference>
<dbReference type="InterPro" id="IPR001173">
    <property type="entry name" value="Glyco_trans_2-like"/>
</dbReference>
<comment type="similarity">
    <text evidence="1">Belongs to the glycosyltransferase 2 family.</text>
</comment>
<dbReference type="SUPFAM" id="SSF53448">
    <property type="entry name" value="Nucleotide-diphospho-sugar transferases"/>
    <property type="match status" value="1"/>
</dbReference>
<dbReference type="Gene3D" id="3.90.550.10">
    <property type="entry name" value="Spore Coat Polysaccharide Biosynthesis Protein SpsA, Chain A"/>
    <property type="match status" value="1"/>
</dbReference>